<dbReference type="PANTHER" id="PTHR46263:SF1">
    <property type="entry name" value="ARMADILLO REPEAT-CONTAINING PROTEIN 7"/>
    <property type="match status" value="1"/>
</dbReference>
<dbReference type="SMART" id="SM00185">
    <property type="entry name" value="ARM"/>
    <property type="match status" value="2"/>
</dbReference>
<name>A0ABN9LTN0_9NEOB</name>
<dbReference type="InterPro" id="IPR000225">
    <property type="entry name" value="Armadillo"/>
</dbReference>
<keyword evidence="2" id="KW-1185">Reference proteome</keyword>
<sequence>MRHAPLYLTWERMDMRCLAFCDACVFFGASVRTQRTQQVALFCVQNHAKKGHMRHKMMHFACILVCVVHCVVDAERHNANVNVVSCTTRTLPLAMQRSRERGEERQRRRRVSIAGLPTGLRKVTAPFPVPELGLRQDRMSGGQCAGADRFYYLQTLVTEFQDTDSTDAKEQVLANLANFSYDPKNLTYLRQLQVPDLFLDMLTEDNETLVEFGIGGLCNLCLDKATKNHILASGGLSLVVNCLSSRREETVLSAITTLMYLSTAASRAEITTQPVVECMLRFSLSTNCRLRNLANVFLEDYCSEAQVQEARTVNQHTALGIPLPKD</sequence>
<dbReference type="PANTHER" id="PTHR46263">
    <property type="entry name" value="ARMADILLO REPEAT-CONTAINING PROTEIN 7"/>
    <property type="match status" value="1"/>
</dbReference>
<reference evidence="1" key="1">
    <citation type="submission" date="2023-07" db="EMBL/GenBank/DDBJ databases">
        <authorList>
            <person name="Stuckert A."/>
        </authorList>
    </citation>
    <scope>NUCLEOTIDE SEQUENCE</scope>
</reference>
<dbReference type="InterPro" id="IPR016024">
    <property type="entry name" value="ARM-type_fold"/>
</dbReference>
<accession>A0ABN9LTN0</accession>
<dbReference type="InterPro" id="IPR011989">
    <property type="entry name" value="ARM-like"/>
</dbReference>
<dbReference type="InterPro" id="IPR042462">
    <property type="entry name" value="ARMC7"/>
</dbReference>
<evidence type="ECO:0000313" key="2">
    <source>
        <dbReference type="Proteomes" id="UP001176940"/>
    </source>
</evidence>
<dbReference type="EMBL" id="CAUEEQ010031656">
    <property type="protein sequence ID" value="CAJ0950435.1"/>
    <property type="molecule type" value="Genomic_DNA"/>
</dbReference>
<dbReference type="Gene3D" id="1.25.10.10">
    <property type="entry name" value="Leucine-rich Repeat Variant"/>
    <property type="match status" value="1"/>
</dbReference>
<dbReference type="Proteomes" id="UP001176940">
    <property type="component" value="Unassembled WGS sequence"/>
</dbReference>
<evidence type="ECO:0008006" key="3">
    <source>
        <dbReference type="Google" id="ProtNLM"/>
    </source>
</evidence>
<comment type="caution">
    <text evidence="1">The sequence shown here is derived from an EMBL/GenBank/DDBJ whole genome shotgun (WGS) entry which is preliminary data.</text>
</comment>
<proteinExistence type="predicted"/>
<evidence type="ECO:0000313" key="1">
    <source>
        <dbReference type="EMBL" id="CAJ0950435.1"/>
    </source>
</evidence>
<protein>
    <recommendedName>
        <fullName evidence="3">Armadillo repeat-containing protein 7</fullName>
    </recommendedName>
</protein>
<organism evidence="1 2">
    <name type="scientific">Ranitomeya imitator</name>
    <name type="common">mimic poison frog</name>
    <dbReference type="NCBI Taxonomy" id="111125"/>
    <lineage>
        <taxon>Eukaryota</taxon>
        <taxon>Metazoa</taxon>
        <taxon>Chordata</taxon>
        <taxon>Craniata</taxon>
        <taxon>Vertebrata</taxon>
        <taxon>Euteleostomi</taxon>
        <taxon>Amphibia</taxon>
        <taxon>Batrachia</taxon>
        <taxon>Anura</taxon>
        <taxon>Neobatrachia</taxon>
        <taxon>Hyloidea</taxon>
        <taxon>Dendrobatidae</taxon>
        <taxon>Dendrobatinae</taxon>
        <taxon>Ranitomeya</taxon>
    </lineage>
</organism>
<dbReference type="SUPFAM" id="SSF48371">
    <property type="entry name" value="ARM repeat"/>
    <property type="match status" value="1"/>
</dbReference>
<gene>
    <name evidence="1" type="ORF">RIMI_LOCUS13017318</name>
</gene>